<evidence type="ECO:0000259" key="4">
    <source>
        <dbReference type="SMART" id="SM00322"/>
    </source>
</evidence>
<feature type="domain" description="K Homology" evidence="4">
    <location>
        <begin position="235"/>
        <end position="301"/>
    </location>
</feature>
<feature type="domain" description="K Homology" evidence="4">
    <location>
        <begin position="375"/>
        <end position="431"/>
    </location>
</feature>
<feature type="compositionally biased region" description="Gly residues" evidence="3">
    <location>
        <begin position="443"/>
        <end position="455"/>
    </location>
</feature>
<dbReference type="CDD" id="cd22413">
    <property type="entry name" value="KH-I_Vigilin_rpt10"/>
    <property type="match status" value="1"/>
</dbReference>
<evidence type="ECO:0000313" key="6">
    <source>
        <dbReference type="Proteomes" id="UP000283509"/>
    </source>
</evidence>
<feature type="domain" description="K Homology" evidence="4">
    <location>
        <begin position="158"/>
        <end position="234"/>
    </location>
</feature>
<comment type="caution">
    <text evidence="5">The sequence shown here is derived from an EMBL/GenBank/DDBJ whole genome shotgun (WGS) entry which is preliminary data.</text>
</comment>
<dbReference type="AlphaFoldDB" id="A0A3R7QIW2"/>
<evidence type="ECO:0000256" key="2">
    <source>
        <dbReference type="PROSITE-ProRule" id="PRU00117"/>
    </source>
</evidence>
<reference evidence="5 6" key="1">
    <citation type="submission" date="2018-04" db="EMBL/GenBank/DDBJ databases">
        <authorList>
            <person name="Zhang X."/>
            <person name="Yuan J."/>
            <person name="Li F."/>
            <person name="Xiang J."/>
        </authorList>
    </citation>
    <scope>NUCLEOTIDE SEQUENCE [LARGE SCALE GENOMIC DNA]</scope>
    <source>
        <tissue evidence="5">Muscle</tissue>
    </source>
</reference>
<dbReference type="CDD" id="cd22417">
    <property type="entry name" value="KH-I_Vigilin_rpt14"/>
    <property type="match status" value="1"/>
</dbReference>
<keyword evidence="6" id="KW-1185">Reference proteome</keyword>
<dbReference type="PROSITE" id="PS50084">
    <property type="entry name" value="KH_TYPE_1"/>
    <property type="match status" value="6"/>
</dbReference>
<keyword evidence="2" id="KW-0694">RNA-binding</keyword>
<evidence type="ECO:0000256" key="3">
    <source>
        <dbReference type="SAM" id="MobiDB-lite"/>
    </source>
</evidence>
<dbReference type="SUPFAM" id="SSF54791">
    <property type="entry name" value="Eukaryotic type KH-domain (KH-domain type I)"/>
    <property type="match status" value="5"/>
</dbReference>
<dbReference type="PANTHER" id="PTHR10627:SF31">
    <property type="entry name" value="DODECA-SATELLITE-BINDING PROTEIN 1, ISOFORM A"/>
    <property type="match status" value="1"/>
</dbReference>
<sequence>MLVELSNEKQLASFTAEVRAKPQHHRFLIGRNGANIRKIRDATGARIIFPTDKDEDKELITIIGKKEAIAKAKEQLEITIKELDLIVEDTMTVDPKHHRHFVARRGEVLRQIADQYGGVTVSFPRSGVQSDKVTLKGAKECVEGAKNRITEIVNDLDQMVQMEVTIPQKFHRTVMGARGSKVQAITTEFDVQIKFPEKDSGNNANVEEGHGQVNGEVNEKDCEKARDALLSLVPVTVEENVPFRHHRFIIGQKGENVRNMMTEFDVNIQVPPAQDQSDIIRITGPPANTERASAALRLKVQQLEEEERDRQARPSACIIGKRGVVITKIREKHDVNIQFPPRGDPEENFITITGYEANVNEAKNAILAITGELDKMVKETVEIDSRVHSRLIGSRGKAIKKVMEEYKVEIKFPQYMQDIVEEEDMEAYMNPKPFQALLDPGLGSQGQGGSSGQGGQKKEEAGFVVSGAPWAQEAPNMDSAVDFPSMGAMSSAQSTPTTWGPRR</sequence>
<dbReference type="CDD" id="cd22416">
    <property type="entry name" value="KH-I_Vigilin_rpt13"/>
    <property type="match status" value="1"/>
</dbReference>
<feature type="domain" description="K Homology" evidence="4">
    <location>
        <begin position="85"/>
        <end position="154"/>
    </location>
</feature>
<dbReference type="CDD" id="cd22414">
    <property type="entry name" value="KH-I_Vigilin_rpt11"/>
    <property type="match status" value="1"/>
</dbReference>
<reference evidence="5 6" key="2">
    <citation type="submission" date="2019-01" db="EMBL/GenBank/DDBJ databases">
        <title>The decoding of complex shrimp genome reveals the adaptation for benthos swimmer, frequently molting mechanism and breeding impact on genome.</title>
        <authorList>
            <person name="Sun Y."/>
            <person name="Gao Y."/>
            <person name="Yu Y."/>
        </authorList>
    </citation>
    <scope>NUCLEOTIDE SEQUENCE [LARGE SCALE GENOMIC DNA]</scope>
    <source>
        <tissue evidence="5">Muscle</tissue>
    </source>
</reference>
<feature type="domain" description="K Homology" evidence="4">
    <location>
        <begin position="12"/>
        <end position="81"/>
    </location>
</feature>
<accession>A0A3R7QIW2</accession>
<feature type="domain" description="K Homology" evidence="4">
    <location>
        <begin position="305"/>
        <end position="371"/>
    </location>
</feature>
<gene>
    <name evidence="5" type="ORF">C7M84_012930</name>
</gene>
<dbReference type="InterPro" id="IPR004087">
    <property type="entry name" value="KH_dom"/>
</dbReference>
<dbReference type="EMBL" id="QCYY01002622">
    <property type="protein sequence ID" value="ROT68906.1"/>
    <property type="molecule type" value="Genomic_DNA"/>
</dbReference>
<name>A0A3R7QIW2_PENVA</name>
<keyword evidence="1" id="KW-0677">Repeat</keyword>
<dbReference type="Gene3D" id="3.30.1370.10">
    <property type="entry name" value="K Homology domain, type 1"/>
    <property type="match status" value="6"/>
</dbReference>
<evidence type="ECO:0000313" key="5">
    <source>
        <dbReference type="EMBL" id="ROT68906.1"/>
    </source>
</evidence>
<dbReference type="OrthoDB" id="10027144at2759"/>
<organism evidence="5 6">
    <name type="scientific">Penaeus vannamei</name>
    <name type="common">Whiteleg shrimp</name>
    <name type="synonym">Litopenaeus vannamei</name>
    <dbReference type="NCBI Taxonomy" id="6689"/>
    <lineage>
        <taxon>Eukaryota</taxon>
        <taxon>Metazoa</taxon>
        <taxon>Ecdysozoa</taxon>
        <taxon>Arthropoda</taxon>
        <taxon>Crustacea</taxon>
        <taxon>Multicrustacea</taxon>
        <taxon>Malacostraca</taxon>
        <taxon>Eumalacostraca</taxon>
        <taxon>Eucarida</taxon>
        <taxon>Decapoda</taxon>
        <taxon>Dendrobranchiata</taxon>
        <taxon>Penaeoidea</taxon>
        <taxon>Penaeidae</taxon>
        <taxon>Penaeus</taxon>
    </lineage>
</organism>
<dbReference type="Pfam" id="PF00013">
    <property type="entry name" value="KH_1"/>
    <property type="match status" value="6"/>
</dbReference>
<dbReference type="SMART" id="SM00322">
    <property type="entry name" value="KH"/>
    <property type="match status" value="6"/>
</dbReference>
<dbReference type="InterPro" id="IPR004088">
    <property type="entry name" value="KH_dom_type_1"/>
</dbReference>
<dbReference type="InterPro" id="IPR036612">
    <property type="entry name" value="KH_dom_type_1_sf"/>
</dbReference>
<evidence type="ECO:0000256" key="1">
    <source>
        <dbReference type="ARBA" id="ARBA00022737"/>
    </source>
</evidence>
<protein>
    <submittedName>
        <fullName evidence="5">Putative vigilin</fullName>
    </submittedName>
</protein>
<feature type="compositionally biased region" description="Polar residues" evidence="3">
    <location>
        <begin position="488"/>
        <end position="503"/>
    </location>
</feature>
<dbReference type="GO" id="GO:0003729">
    <property type="term" value="F:mRNA binding"/>
    <property type="evidence" value="ECO:0007669"/>
    <property type="project" value="TreeGrafter"/>
</dbReference>
<feature type="region of interest" description="Disordered" evidence="3">
    <location>
        <begin position="437"/>
        <end position="503"/>
    </location>
</feature>
<dbReference type="GO" id="GO:0010468">
    <property type="term" value="P:regulation of gene expression"/>
    <property type="evidence" value="ECO:0007669"/>
    <property type="project" value="UniProtKB-ARBA"/>
</dbReference>
<dbReference type="Proteomes" id="UP000283509">
    <property type="component" value="Unassembled WGS sequence"/>
</dbReference>
<dbReference type="PANTHER" id="PTHR10627">
    <property type="entry name" value="SCP160"/>
    <property type="match status" value="1"/>
</dbReference>
<proteinExistence type="predicted"/>